<reference evidence="1 2" key="1">
    <citation type="submission" date="2016-10" db="EMBL/GenBank/DDBJ databases">
        <authorList>
            <person name="de Groot N.N."/>
        </authorList>
    </citation>
    <scope>NUCLEOTIDE SEQUENCE [LARGE SCALE GENOMIC DNA]</scope>
    <source>
        <strain evidence="1 2">CGMCC 1.9109</strain>
    </source>
</reference>
<sequence length="216" mass="23517">MTSVSDLITSIDPHRPLLLLDADEVLLRFVETLEQYLVSQGVELRLTSFQLGGNIFPLGGDAPVPGEQVRDHIAGFFDTCVDEVPLVDGALEALDGLREHYQIAILSNVPSRCRARREASLKAQGLDFPVIANKGDKGPGAKQLADAIRAHTVFVDDLPPQHASVAAHAPDIHRVHFIGDPRLAALIGKAPDAHVRFDDWPTLESHLKDLMQGHPS</sequence>
<dbReference type="AlphaFoldDB" id="A0A1G7C3Q5"/>
<evidence type="ECO:0008006" key="3">
    <source>
        <dbReference type="Google" id="ProtNLM"/>
    </source>
</evidence>
<dbReference type="SUPFAM" id="SSF56784">
    <property type="entry name" value="HAD-like"/>
    <property type="match status" value="1"/>
</dbReference>
<accession>A0A1G7C3Q5</accession>
<dbReference type="Gene3D" id="3.40.50.1000">
    <property type="entry name" value="HAD superfamily/HAD-like"/>
    <property type="match status" value="1"/>
</dbReference>
<dbReference type="Proteomes" id="UP000183685">
    <property type="component" value="Unassembled WGS sequence"/>
</dbReference>
<protein>
    <recommendedName>
        <fullName evidence="3">HAD family hydrolase</fullName>
    </recommendedName>
</protein>
<dbReference type="EMBL" id="FNAK01000006">
    <property type="protein sequence ID" value="SDE33893.1"/>
    <property type="molecule type" value="Genomic_DNA"/>
</dbReference>
<dbReference type="STRING" id="637679.GCA_001550055_03280"/>
<name>A0A1G7C3Q5_9PROT</name>
<evidence type="ECO:0000313" key="2">
    <source>
        <dbReference type="Proteomes" id="UP000183685"/>
    </source>
</evidence>
<gene>
    <name evidence="1" type="ORF">SAMN04488071_2642</name>
</gene>
<proteinExistence type="predicted"/>
<keyword evidence="2" id="KW-1185">Reference proteome</keyword>
<organism evidence="1 2">
    <name type="scientific">Kordiimonas lacus</name>
    <dbReference type="NCBI Taxonomy" id="637679"/>
    <lineage>
        <taxon>Bacteria</taxon>
        <taxon>Pseudomonadati</taxon>
        <taxon>Pseudomonadota</taxon>
        <taxon>Alphaproteobacteria</taxon>
        <taxon>Kordiimonadales</taxon>
        <taxon>Kordiimonadaceae</taxon>
        <taxon>Kordiimonas</taxon>
    </lineage>
</organism>
<dbReference type="InterPro" id="IPR023214">
    <property type="entry name" value="HAD_sf"/>
</dbReference>
<dbReference type="RefSeq" id="WP_068307013.1">
    <property type="nucleotide sequence ID" value="NZ_FNAK01000006.1"/>
</dbReference>
<dbReference type="OrthoDB" id="7192139at2"/>
<evidence type="ECO:0000313" key="1">
    <source>
        <dbReference type="EMBL" id="SDE33893.1"/>
    </source>
</evidence>
<dbReference type="InterPro" id="IPR036412">
    <property type="entry name" value="HAD-like_sf"/>
</dbReference>